<dbReference type="CDD" id="cd17535">
    <property type="entry name" value="REC_NarL-like"/>
    <property type="match status" value="1"/>
</dbReference>
<dbReference type="Pfam" id="PF00196">
    <property type="entry name" value="GerE"/>
    <property type="match status" value="1"/>
</dbReference>
<dbReference type="PROSITE" id="PS50043">
    <property type="entry name" value="HTH_LUXR_2"/>
    <property type="match status" value="1"/>
</dbReference>
<dbReference type="PROSITE" id="PS00622">
    <property type="entry name" value="HTH_LUXR_1"/>
    <property type="match status" value="1"/>
</dbReference>
<dbReference type="Pfam" id="PF00072">
    <property type="entry name" value="Response_reg"/>
    <property type="match status" value="1"/>
</dbReference>
<evidence type="ECO:0000256" key="3">
    <source>
        <dbReference type="PROSITE-ProRule" id="PRU00169"/>
    </source>
</evidence>
<dbReference type="PANTHER" id="PTHR43214">
    <property type="entry name" value="TWO-COMPONENT RESPONSE REGULATOR"/>
    <property type="match status" value="1"/>
</dbReference>
<dbReference type="SMART" id="SM00421">
    <property type="entry name" value="HTH_LUXR"/>
    <property type="match status" value="1"/>
</dbReference>
<dbReference type="PRINTS" id="PR00038">
    <property type="entry name" value="HTHLUXR"/>
</dbReference>
<evidence type="ECO:0000313" key="7">
    <source>
        <dbReference type="Proteomes" id="UP000582837"/>
    </source>
</evidence>
<dbReference type="Gene3D" id="3.40.50.2300">
    <property type="match status" value="1"/>
</dbReference>
<dbReference type="GO" id="GO:0000160">
    <property type="term" value="P:phosphorelay signal transduction system"/>
    <property type="evidence" value="ECO:0007669"/>
    <property type="project" value="InterPro"/>
</dbReference>
<dbReference type="InterPro" id="IPR016032">
    <property type="entry name" value="Sig_transdc_resp-reg_C-effctor"/>
</dbReference>
<dbReference type="InterPro" id="IPR001789">
    <property type="entry name" value="Sig_transdc_resp-reg_receiver"/>
</dbReference>
<dbReference type="InterPro" id="IPR039420">
    <property type="entry name" value="WalR-like"/>
</dbReference>
<dbReference type="InterPro" id="IPR011006">
    <property type="entry name" value="CheY-like_superfamily"/>
</dbReference>
<keyword evidence="7" id="KW-1185">Reference proteome</keyword>
<dbReference type="PANTHER" id="PTHR43214:SF43">
    <property type="entry name" value="TWO-COMPONENT RESPONSE REGULATOR"/>
    <property type="match status" value="1"/>
</dbReference>
<dbReference type="SMART" id="SM00448">
    <property type="entry name" value="REC"/>
    <property type="match status" value="1"/>
</dbReference>
<gene>
    <name evidence="6" type="ORF">HNQ61_003494</name>
</gene>
<dbReference type="Proteomes" id="UP000582837">
    <property type="component" value="Unassembled WGS sequence"/>
</dbReference>
<dbReference type="AlphaFoldDB" id="A0A841H1I6"/>
<protein>
    <submittedName>
        <fullName evidence="6">Two-component system response regulator NreC</fullName>
    </submittedName>
</protein>
<feature type="modified residue" description="4-aspartylphosphate" evidence="3">
    <location>
        <position position="57"/>
    </location>
</feature>
<feature type="domain" description="Response regulatory" evidence="5">
    <location>
        <begin position="6"/>
        <end position="122"/>
    </location>
</feature>
<keyword evidence="1 3" id="KW-0597">Phosphoprotein</keyword>
<feature type="domain" description="HTH luxR-type" evidence="4">
    <location>
        <begin position="148"/>
        <end position="213"/>
    </location>
</feature>
<evidence type="ECO:0000256" key="2">
    <source>
        <dbReference type="ARBA" id="ARBA00023125"/>
    </source>
</evidence>
<dbReference type="GO" id="GO:0003677">
    <property type="term" value="F:DNA binding"/>
    <property type="evidence" value="ECO:0007669"/>
    <property type="project" value="UniProtKB-KW"/>
</dbReference>
<dbReference type="PROSITE" id="PS50110">
    <property type="entry name" value="RESPONSE_REGULATORY"/>
    <property type="match status" value="1"/>
</dbReference>
<dbReference type="InterPro" id="IPR058245">
    <property type="entry name" value="NreC/VraR/RcsB-like_REC"/>
</dbReference>
<dbReference type="CDD" id="cd06170">
    <property type="entry name" value="LuxR_C_like"/>
    <property type="match status" value="1"/>
</dbReference>
<evidence type="ECO:0000313" key="6">
    <source>
        <dbReference type="EMBL" id="MBB6071834.1"/>
    </source>
</evidence>
<dbReference type="SUPFAM" id="SSF46894">
    <property type="entry name" value="C-terminal effector domain of the bipartite response regulators"/>
    <property type="match status" value="1"/>
</dbReference>
<sequence length="217" mass="23587">MATPIRILLVDDHAVLRAGLRALLEAEPGFLVVGEAGTGEEAVMKVPQLRPDVVVMDLSMPGMGGLEAVRQIAALGTTARVLVLTMHGEEEHLLPVLEAGGSGYVNKRSADEELIEAIRTVASGDVFLYPSGAKLLLRGLKQKAEPGVEDPIEKLTEREREVLGFTVEGFSSSEIGKKLFISPKTVDTYRARIMEKLNLHHRSELVKFALQRGLLKA</sequence>
<comment type="caution">
    <text evidence="6">The sequence shown here is derived from an EMBL/GenBank/DDBJ whole genome shotgun (WGS) entry which is preliminary data.</text>
</comment>
<dbReference type="GO" id="GO:0006355">
    <property type="term" value="P:regulation of DNA-templated transcription"/>
    <property type="evidence" value="ECO:0007669"/>
    <property type="project" value="InterPro"/>
</dbReference>
<proteinExistence type="predicted"/>
<reference evidence="6 7" key="1">
    <citation type="submission" date="2020-08" db="EMBL/GenBank/DDBJ databases">
        <title>Genomic Encyclopedia of Type Strains, Phase IV (KMG-IV): sequencing the most valuable type-strain genomes for metagenomic binning, comparative biology and taxonomic classification.</title>
        <authorList>
            <person name="Goeker M."/>
        </authorList>
    </citation>
    <scope>NUCLEOTIDE SEQUENCE [LARGE SCALE GENOMIC DNA]</scope>
    <source>
        <strain evidence="6 7">DSM 29007</strain>
    </source>
</reference>
<dbReference type="InterPro" id="IPR000792">
    <property type="entry name" value="Tscrpt_reg_LuxR_C"/>
</dbReference>
<dbReference type="EMBL" id="JACHIA010000011">
    <property type="protein sequence ID" value="MBB6071834.1"/>
    <property type="molecule type" value="Genomic_DNA"/>
</dbReference>
<dbReference type="SUPFAM" id="SSF52172">
    <property type="entry name" value="CheY-like"/>
    <property type="match status" value="1"/>
</dbReference>
<evidence type="ECO:0000256" key="1">
    <source>
        <dbReference type="ARBA" id="ARBA00022553"/>
    </source>
</evidence>
<evidence type="ECO:0000259" key="4">
    <source>
        <dbReference type="PROSITE" id="PS50043"/>
    </source>
</evidence>
<evidence type="ECO:0000259" key="5">
    <source>
        <dbReference type="PROSITE" id="PS50110"/>
    </source>
</evidence>
<name>A0A841H1I6_9BACT</name>
<keyword evidence="2" id="KW-0238">DNA-binding</keyword>
<accession>A0A841H1I6</accession>
<dbReference type="RefSeq" id="WP_170035290.1">
    <property type="nucleotide sequence ID" value="NZ_JABDTL010000001.1"/>
</dbReference>
<organism evidence="6 7">
    <name type="scientific">Longimicrobium terrae</name>
    <dbReference type="NCBI Taxonomy" id="1639882"/>
    <lineage>
        <taxon>Bacteria</taxon>
        <taxon>Pseudomonadati</taxon>
        <taxon>Gemmatimonadota</taxon>
        <taxon>Longimicrobiia</taxon>
        <taxon>Longimicrobiales</taxon>
        <taxon>Longimicrobiaceae</taxon>
        <taxon>Longimicrobium</taxon>
    </lineage>
</organism>